<dbReference type="AlphaFoldDB" id="A0A9D1EF79"/>
<organism evidence="2 3">
    <name type="scientific">Candidatus Fimimorpha faecalis</name>
    <dbReference type="NCBI Taxonomy" id="2840824"/>
    <lineage>
        <taxon>Bacteria</taxon>
        <taxon>Bacillati</taxon>
        <taxon>Bacillota</taxon>
        <taxon>Clostridia</taxon>
        <taxon>Eubacteriales</taxon>
        <taxon>Candidatus Fimimorpha</taxon>
    </lineage>
</organism>
<keyword evidence="1" id="KW-1133">Transmembrane helix</keyword>
<proteinExistence type="predicted"/>
<evidence type="ECO:0000313" key="3">
    <source>
        <dbReference type="Proteomes" id="UP000824201"/>
    </source>
</evidence>
<keyword evidence="1" id="KW-0812">Transmembrane</keyword>
<evidence type="ECO:0000313" key="2">
    <source>
        <dbReference type="EMBL" id="HIR88803.1"/>
    </source>
</evidence>
<accession>A0A9D1EF79</accession>
<keyword evidence="1" id="KW-0472">Membrane</keyword>
<evidence type="ECO:0000256" key="1">
    <source>
        <dbReference type="SAM" id="Phobius"/>
    </source>
</evidence>
<comment type="caution">
    <text evidence="2">The sequence shown here is derived from an EMBL/GenBank/DDBJ whole genome shotgun (WGS) entry which is preliminary data.</text>
</comment>
<dbReference type="Proteomes" id="UP000824201">
    <property type="component" value="Unassembled WGS sequence"/>
</dbReference>
<sequence length="354" mass="41280">MGKKCYPLIIAIIFIGIVCVCFFYPWETVPKELVDMPKTEENFLADYSFYQNLDVSTLENEISAIQENEVIVMNFSNGMSQESLKILKKFGILYPDLEKEQMNGELLIYRKNSLLHSGFIEKSLDLEHRQQMIDQFVRVVSEFMDKTGYVFTLENGGKTIGTYTVMKDIYDCYTEETTEEEKVGSYCSIYVVQKILDEDQNHDYYTLTCFQQVKPYIGSSYLTNYFATGVSPYQKDAILIDFKPHISGQLEKDQAYFISLNPLLETGFRWTGRTGTQISATAYDNMYTIRFHDKKGIYGENGIIDFSFYVFYRVPNKSELRFQYNHHLCNATYRRGRDPHYYGGEWHSLIVPSE</sequence>
<dbReference type="EMBL" id="DVHN01000096">
    <property type="protein sequence ID" value="HIR88803.1"/>
    <property type="molecule type" value="Genomic_DNA"/>
</dbReference>
<name>A0A9D1EF79_9FIRM</name>
<protein>
    <submittedName>
        <fullName evidence="2">Uncharacterized protein</fullName>
    </submittedName>
</protein>
<gene>
    <name evidence="2" type="ORF">IAC96_07625</name>
</gene>
<feature type="transmembrane region" description="Helical" evidence="1">
    <location>
        <begin position="7"/>
        <end position="26"/>
    </location>
</feature>
<reference evidence="2" key="1">
    <citation type="submission" date="2020-10" db="EMBL/GenBank/DDBJ databases">
        <authorList>
            <person name="Gilroy R."/>
        </authorList>
    </citation>
    <scope>NUCLEOTIDE SEQUENCE</scope>
    <source>
        <strain evidence="2">ChiW13-3771</strain>
    </source>
</reference>
<reference evidence="2" key="2">
    <citation type="journal article" date="2021" name="PeerJ">
        <title>Extensive microbial diversity within the chicken gut microbiome revealed by metagenomics and culture.</title>
        <authorList>
            <person name="Gilroy R."/>
            <person name="Ravi A."/>
            <person name="Getino M."/>
            <person name="Pursley I."/>
            <person name="Horton D.L."/>
            <person name="Alikhan N.F."/>
            <person name="Baker D."/>
            <person name="Gharbi K."/>
            <person name="Hall N."/>
            <person name="Watson M."/>
            <person name="Adriaenssens E.M."/>
            <person name="Foster-Nyarko E."/>
            <person name="Jarju S."/>
            <person name="Secka A."/>
            <person name="Antonio M."/>
            <person name="Oren A."/>
            <person name="Chaudhuri R.R."/>
            <person name="La Ragione R."/>
            <person name="Hildebrand F."/>
            <person name="Pallen M.J."/>
        </authorList>
    </citation>
    <scope>NUCLEOTIDE SEQUENCE</scope>
    <source>
        <strain evidence="2">ChiW13-3771</strain>
    </source>
</reference>